<reference evidence="3" key="1">
    <citation type="submission" date="2015-04" db="EMBL/GenBank/DDBJ databases">
        <title>Carnobacterium maltaromaticum LMA28 complete chromosome sequence.</title>
        <authorList>
            <person name="Borges F."/>
            <person name="Cailliez-Grimal C."/>
        </authorList>
    </citation>
    <scope>NUCLEOTIDE SEQUENCE [LARGE SCALE GENOMIC DNA]</scope>
    <source>
        <strain evidence="3">LMA28</strain>
        <plasmid evidence="3">megaplasmid</plasmid>
    </source>
</reference>
<organism evidence="3">
    <name type="scientific">Carnobacterium maltaromaticum</name>
    <name type="common">Carnobacterium piscicola</name>
    <dbReference type="NCBI Taxonomy" id="2751"/>
    <lineage>
        <taxon>Bacteria</taxon>
        <taxon>Bacillati</taxon>
        <taxon>Bacillota</taxon>
        <taxon>Bacilli</taxon>
        <taxon>Lactobacillales</taxon>
        <taxon>Carnobacteriaceae</taxon>
        <taxon>Carnobacterium</taxon>
    </lineage>
</organism>
<accession>A0A1Z5AYW6</accession>
<dbReference type="NCBIfam" id="NF033559">
    <property type="entry name" value="transpos_IS1634"/>
    <property type="match status" value="1"/>
</dbReference>
<name>A0A1Z5AYW6_CARML</name>
<dbReference type="GO" id="GO:0003677">
    <property type="term" value="F:DNA binding"/>
    <property type="evidence" value="ECO:0007669"/>
    <property type="project" value="InterPro"/>
</dbReference>
<dbReference type="PANTHER" id="PTHR34614">
    <property type="match status" value="1"/>
</dbReference>
<dbReference type="GO" id="GO:0006313">
    <property type="term" value="P:DNA transposition"/>
    <property type="evidence" value="ECO:0007669"/>
    <property type="project" value="InterPro"/>
</dbReference>
<proteinExistence type="predicted"/>
<keyword evidence="1" id="KW-0472">Membrane</keyword>
<gene>
    <name evidence="3" type="ORF">BN424_mp0091</name>
</gene>
<dbReference type="InterPro" id="IPR002559">
    <property type="entry name" value="Transposase_11"/>
</dbReference>
<dbReference type="Pfam" id="PF01609">
    <property type="entry name" value="DDE_Tnp_1"/>
    <property type="match status" value="1"/>
</dbReference>
<dbReference type="AlphaFoldDB" id="A0A1Z5AYW6"/>
<dbReference type="SUPFAM" id="SSF53098">
    <property type="entry name" value="Ribonuclease H-like"/>
    <property type="match status" value="1"/>
</dbReference>
<feature type="transmembrane region" description="Helical" evidence="1">
    <location>
        <begin position="489"/>
        <end position="506"/>
    </location>
</feature>
<keyword evidence="1" id="KW-1133">Transmembrane helix</keyword>
<dbReference type="EMBL" id="LN846931">
    <property type="protein sequence ID" value="CRI06633.1"/>
    <property type="molecule type" value="Genomic_DNA"/>
</dbReference>
<dbReference type="PANTHER" id="PTHR34614:SF2">
    <property type="entry name" value="TRANSPOSASE IS4-LIKE DOMAIN-CONTAINING PROTEIN"/>
    <property type="match status" value="1"/>
</dbReference>
<evidence type="ECO:0000313" key="3">
    <source>
        <dbReference type="EMBL" id="CRI06633.1"/>
    </source>
</evidence>
<dbReference type="RefSeq" id="WP_010051926.1">
    <property type="nucleotide sequence ID" value="NZ_JAGYWR010000011.1"/>
</dbReference>
<evidence type="ECO:0000259" key="2">
    <source>
        <dbReference type="Pfam" id="PF01609"/>
    </source>
</evidence>
<keyword evidence="3" id="KW-0614">Plasmid</keyword>
<geneLocation type="plasmid" evidence="3">
    <name>megaplasmid</name>
</geneLocation>
<feature type="domain" description="Transposase IS4-like" evidence="2">
    <location>
        <begin position="227"/>
        <end position="501"/>
    </location>
</feature>
<protein>
    <submittedName>
        <fullName evidence="3">Transposase</fullName>
    </submittedName>
</protein>
<sequence length="583" mass="68536">MRLKVSKSKNAASFYVTKTIYENGKERTITVEKLGTEKELREKLDGQDPYAWAKTYVSELTAKEKENQREILAPLSPIKQIEKNHPCLFNGGYLFLQDIYYDLKLDKICQTISDRHKFSFDLNSILSYLIYGRIIYPASKRATHELSQKFLERPSFELQHVYRALEVLAKEFDWIQAQLYKNSLAILPRNTRVLFYDCTNFFFEIEQEEGLKQYGLSKEHRPNPIVQMGLFMDGNGMPLAFSIQKGNTNEQTTLKPLEKKILSDFELSQFIVCTDAGLASTANRKYNNLGNRGFITVQSVKKLKAHLKDWALDPKGWRLAGQYESPEDGYDVRKLSYDSKEDRNKNFYKERWINEDGLEQRLIVTYSLKYRIYQEQIRNRQVERAQKLIDTAPQKFKKANQNDYKRFIEQLPYTSDGEKAEKVAFSLNQDVINKEARYDGFYAVCTNLASSAEEIIAINHRRWEIEESFRIMKSELRSRPVYLSRDDRIIAHFMTCFISLMVVRVLEKKMGEKFTCQETITKLREMNFMELRGEGFIPAYTRTDFTDSLHEAFGFRTDYQILPTKKMKKIFKMTKTTKKVRTF</sequence>
<dbReference type="InterPro" id="IPR047654">
    <property type="entry name" value="IS1634_transpos"/>
</dbReference>
<dbReference type="GO" id="GO:0004803">
    <property type="term" value="F:transposase activity"/>
    <property type="evidence" value="ECO:0007669"/>
    <property type="project" value="InterPro"/>
</dbReference>
<keyword evidence="1" id="KW-0812">Transmembrane</keyword>
<evidence type="ECO:0000256" key="1">
    <source>
        <dbReference type="SAM" id="Phobius"/>
    </source>
</evidence>
<dbReference type="InterPro" id="IPR012337">
    <property type="entry name" value="RNaseH-like_sf"/>
</dbReference>
<reference evidence="3" key="2">
    <citation type="submission" date="2015-04" db="EMBL/GenBank/DDBJ databases">
        <title>Carnobacterium maltaromaticum LMA28 plasmids.</title>
        <authorList>
            <person name="Cailliez-Grimal C."/>
            <person name="Iskandar C."/>
        </authorList>
    </citation>
    <scope>NUCLEOTIDE SEQUENCE [LARGE SCALE GENOMIC DNA]</scope>
    <source>
        <strain evidence="3">LMA28</strain>
        <plasmid evidence="3">megaplasmid</plasmid>
    </source>
</reference>